<gene>
    <name evidence="1" type="ORF">KP005_05220</name>
</gene>
<protein>
    <submittedName>
        <fullName evidence="1">PD-(D/E)XK nuclease family protein</fullName>
    </submittedName>
</protein>
<reference evidence="1 2" key="1">
    <citation type="submission" date="2021-06" db="EMBL/GenBank/DDBJ databases">
        <title>Gemonas diversity in paddy soil.</title>
        <authorList>
            <person name="Liu G."/>
        </authorList>
    </citation>
    <scope>NUCLEOTIDE SEQUENCE [LARGE SCALE GENOMIC DNA]</scope>
    <source>
        <strain evidence="1 2">RG29</strain>
    </source>
</reference>
<keyword evidence="2" id="KW-1185">Reference proteome</keyword>
<organism evidence="1 2">
    <name type="scientific">Geomonas diazotrophica</name>
    <dbReference type="NCBI Taxonomy" id="2843197"/>
    <lineage>
        <taxon>Bacteria</taxon>
        <taxon>Pseudomonadati</taxon>
        <taxon>Thermodesulfobacteriota</taxon>
        <taxon>Desulfuromonadia</taxon>
        <taxon>Geobacterales</taxon>
        <taxon>Geobacteraceae</taxon>
        <taxon>Geomonas</taxon>
    </lineage>
</organism>
<sequence>MIQADLTVFLDQWKSPRQKDDLYSSLSNFVEQWNSCQRRHLDAPVRPLNMAALKSFLSDFAPLLRELQVQRRDGKAANVWEAAGLGADEVRVSSVLAWFLDCHAAHGQGNQLLSLILDAVVDMPAGFPSSEKVRAKPYWVHVESCASGDRTSRVDIEIEGEAFLLFIEVKVYAAETNDQLKRYLKIARQKGGGRPYGVLFLTLPGKRASIQDPFLVNITWQDVAHVFRAQARLLTPGSNSRSLLSQFAQHITGF</sequence>
<evidence type="ECO:0000313" key="1">
    <source>
        <dbReference type="EMBL" id="QWV98689.1"/>
    </source>
</evidence>
<proteinExistence type="predicted"/>
<dbReference type="EMBL" id="CP076724">
    <property type="protein sequence ID" value="QWV98689.1"/>
    <property type="molecule type" value="Genomic_DNA"/>
</dbReference>
<dbReference type="Pfam" id="PF14281">
    <property type="entry name" value="PDDEXK_4"/>
    <property type="match status" value="1"/>
</dbReference>
<evidence type="ECO:0000313" key="2">
    <source>
        <dbReference type="Proteomes" id="UP000683493"/>
    </source>
</evidence>
<accession>A0ABX8JJX8</accession>
<dbReference type="Proteomes" id="UP000683493">
    <property type="component" value="Chromosome"/>
</dbReference>
<name>A0ABX8JJX8_9BACT</name>
<dbReference type="InterPro" id="IPR029470">
    <property type="entry name" value="PDDEXK_4"/>
</dbReference>